<comment type="caution">
    <text evidence="11">The sequence shown here is derived from an EMBL/GenBank/DDBJ whole genome shotgun (WGS) entry which is preliminary data.</text>
</comment>
<dbReference type="GO" id="GO:0005886">
    <property type="term" value="C:plasma membrane"/>
    <property type="evidence" value="ECO:0007669"/>
    <property type="project" value="UniProtKB-SubCell"/>
</dbReference>
<keyword evidence="7 8" id="KW-0472">Membrane</keyword>
<protein>
    <recommendedName>
        <fullName evidence="8">CASP-like protein</fullName>
    </recommendedName>
</protein>
<evidence type="ECO:0000313" key="12">
    <source>
        <dbReference type="Proteomes" id="UP000289738"/>
    </source>
</evidence>
<comment type="subunit">
    <text evidence="3 8">Homodimer and heterodimers.</text>
</comment>
<dbReference type="InterPro" id="IPR006702">
    <property type="entry name" value="CASP_dom"/>
</dbReference>
<dbReference type="OrthoDB" id="672180at2759"/>
<evidence type="ECO:0000259" key="10">
    <source>
        <dbReference type="Pfam" id="PF04535"/>
    </source>
</evidence>
<comment type="similarity">
    <text evidence="2 8">Belongs to the Casparian strip membrane proteins (CASP) family.</text>
</comment>
<feature type="compositionally biased region" description="Low complexity" evidence="9">
    <location>
        <begin position="88"/>
        <end position="109"/>
    </location>
</feature>
<evidence type="ECO:0000313" key="11">
    <source>
        <dbReference type="EMBL" id="RYR05181.1"/>
    </source>
</evidence>
<dbReference type="PANTHER" id="PTHR33573">
    <property type="entry name" value="CASP-LIKE PROTEIN 4A4"/>
    <property type="match status" value="1"/>
</dbReference>
<organism evidence="11 12">
    <name type="scientific">Arachis hypogaea</name>
    <name type="common">Peanut</name>
    <dbReference type="NCBI Taxonomy" id="3818"/>
    <lineage>
        <taxon>Eukaryota</taxon>
        <taxon>Viridiplantae</taxon>
        <taxon>Streptophyta</taxon>
        <taxon>Embryophyta</taxon>
        <taxon>Tracheophyta</taxon>
        <taxon>Spermatophyta</taxon>
        <taxon>Magnoliopsida</taxon>
        <taxon>eudicotyledons</taxon>
        <taxon>Gunneridae</taxon>
        <taxon>Pentapetalae</taxon>
        <taxon>rosids</taxon>
        <taxon>fabids</taxon>
        <taxon>Fabales</taxon>
        <taxon>Fabaceae</taxon>
        <taxon>Papilionoideae</taxon>
        <taxon>50 kb inversion clade</taxon>
        <taxon>dalbergioids sensu lato</taxon>
        <taxon>Dalbergieae</taxon>
        <taxon>Pterocarpus clade</taxon>
        <taxon>Arachis</taxon>
    </lineage>
</organism>
<evidence type="ECO:0000256" key="8">
    <source>
        <dbReference type="RuleBase" id="RU361233"/>
    </source>
</evidence>
<evidence type="ECO:0000256" key="2">
    <source>
        <dbReference type="ARBA" id="ARBA00007651"/>
    </source>
</evidence>
<comment type="subcellular location">
    <subcellularLocation>
        <location evidence="1 8">Cell membrane</location>
        <topology evidence="1 8">Multi-pass membrane protein</topology>
    </subcellularLocation>
</comment>
<proteinExistence type="inferred from homology"/>
<dbReference type="PANTHER" id="PTHR33573:SF38">
    <property type="entry name" value="CASP-LIKE PROTEIN 4A1"/>
    <property type="match status" value="1"/>
</dbReference>
<evidence type="ECO:0000256" key="9">
    <source>
        <dbReference type="SAM" id="MobiDB-lite"/>
    </source>
</evidence>
<gene>
    <name evidence="11" type="ORF">Ahy_B06g085058</name>
</gene>
<evidence type="ECO:0000256" key="4">
    <source>
        <dbReference type="ARBA" id="ARBA00022475"/>
    </source>
</evidence>
<evidence type="ECO:0000256" key="1">
    <source>
        <dbReference type="ARBA" id="ARBA00004651"/>
    </source>
</evidence>
<feature type="transmembrane region" description="Helical" evidence="8">
    <location>
        <begin position="303"/>
        <end position="326"/>
    </location>
</feature>
<feature type="transmembrane region" description="Helical" evidence="8">
    <location>
        <begin position="227"/>
        <end position="247"/>
    </location>
</feature>
<keyword evidence="5 8" id="KW-0812">Transmembrane</keyword>
<feature type="compositionally biased region" description="Low complexity" evidence="9">
    <location>
        <begin position="116"/>
        <end position="127"/>
    </location>
</feature>
<feature type="compositionally biased region" description="Low complexity" evidence="9">
    <location>
        <begin position="43"/>
        <end position="78"/>
    </location>
</feature>
<feature type="transmembrane region" description="Helical" evidence="8">
    <location>
        <begin position="346"/>
        <end position="370"/>
    </location>
</feature>
<dbReference type="Gramene" id="arahy.Tifrunner.gnm2.ann2.Ah16g437100.1">
    <property type="protein sequence ID" value="arahy.Tifrunner.gnm2.ann2.Ah16g437100.1-CDS"/>
    <property type="gene ID" value="arahy.Tifrunner.gnm2.ann2.Ah16g437100"/>
</dbReference>
<dbReference type="AlphaFoldDB" id="A0A444YTE1"/>
<feature type="transmembrane region" description="Helical" evidence="8">
    <location>
        <begin position="267"/>
        <end position="291"/>
    </location>
</feature>
<dbReference type="EMBL" id="SDMP01000016">
    <property type="protein sequence ID" value="RYR05181.1"/>
    <property type="molecule type" value="Genomic_DNA"/>
</dbReference>
<dbReference type="Proteomes" id="UP000289738">
    <property type="component" value="Chromosome B06"/>
</dbReference>
<feature type="domain" description="Casparian strip membrane protein" evidence="10">
    <location>
        <begin position="225"/>
        <end position="357"/>
    </location>
</feature>
<feature type="region of interest" description="Disordered" evidence="9">
    <location>
        <begin position="1"/>
        <end position="130"/>
    </location>
</feature>
<dbReference type="STRING" id="3818.A0A444YTE1"/>
<evidence type="ECO:0000256" key="6">
    <source>
        <dbReference type="ARBA" id="ARBA00022989"/>
    </source>
</evidence>
<keyword evidence="4 8" id="KW-1003">Cell membrane</keyword>
<reference evidence="11 12" key="1">
    <citation type="submission" date="2019-01" db="EMBL/GenBank/DDBJ databases">
        <title>Sequencing of cultivated peanut Arachis hypogaea provides insights into genome evolution and oil improvement.</title>
        <authorList>
            <person name="Chen X."/>
        </authorList>
    </citation>
    <scope>NUCLEOTIDE SEQUENCE [LARGE SCALE GENOMIC DNA]</scope>
    <source>
        <strain evidence="12">cv. Fuhuasheng</strain>
        <tissue evidence="11">Leaves</tissue>
    </source>
</reference>
<accession>A0A444YTE1</accession>
<dbReference type="Pfam" id="PF04535">
    <property type="entry name" value="CASP_dom"/>
    <property type="match status" value="1"/>
</dbReference>
<sequence>MSEKESLAYPDAKKEVAEKVEEEKESNTMEKEVEVVASDSVSNQNQNNNNENQHQNPLTEPSSSTITFHSPSPPSSSLRTRKSPSPPLHSISDSSISSGHSSTGHVSSSPSPPRKSPAVSSPESSISDGHFSLRDEATPIEDQRFPPVPAPVPVVVAHRFQVEPNVVTRVDPGAEEGFIGVNDVKQASAGDGNGNGGGGGGGGTNRRLRPDVMSMLRSKKIAMWSKVLLSLRIATFASCLMSLSVLAADKRKGWAQDSFYRYKEFRYSLSVNAIGFMYSALQICDLVKYIFTRKHIVEHQLRALFSFVMDQILTYLLMSASSSAATRAYDWESNWGKDKFPDMANASVVLSFVAFVAFAFTSLVSGSILCRFR</sequence>
<feature type="compositionally biased region" description="Basic and acidic residues" evidence="9">
    <location>
        <begin position="1"/>
        <end position="34"/>
    </location>
</feature>
<evidence type="ECO:0000256" key="7">
    <source>
        <dbReference type="ARBA" id="ARBA00023136"/>
    </source>
</evidence>
<feature type="compositionally biased region" description="Gly residues" evidence="9">
    <location>
        <begin position="191"/>
        <end position="204"/>
    </location>
</feature>
<feature type="region of interest" description="Disordered" evidence="9">
    <location>
        <begin position="185"/>
        <end position="207"/>
    </location>
</feature>
<name>A0A444YTE1_ARAHY</name>
<keyword evidence="12" id="KW-1185">Reference proteome</keyword>
<evidence type="ECO:0000256" key="3">
    <source>
        <dbReference type="ARBA" id="ARBA00011489"/>
    </source>
</evidence>
<evidence type="ECO:0000256" key="5">
    <source>
        <dbReference type="ARBA" id="ARBA00022692"/>
    </source>
</evidence>
<keyword evidence="6 8" id="KW-1133">Transmembrane helix</keyword>